<dbReference type="AlphaFoldDB" id="A0A1P8V000"/>
<dbReference type="RefSeq" id="WP_156876435.1">
    <property type="nucleotide sequence ID" value="NZ_CP015093.1"/>
</dbReference>
<evidence type="ECO:0000313" key="2">
    <source>
        <dbReference type="Proteomes" id="UP000187059"/>
    </source>
</evidence>
<organism evidence="1 2">
    <name type="scientific">Salipiger abyssi</name>
    <dbReference type="NCBI Taxonomy" id="1250539"/>
    <lineage>
        <taxon>Bacteria</taxon>
        <taxon>Pseudomonadati</taxon>
        <taxon>Pseudomonadota</taxon>
        <taxon>Alphaproteobacteria</taxon>
        <taxon>Rhodobacterales</taxon>
        <taxon>Roseobacteraceae</taxon>
        <taxon>Salipiger</taxon>
    </lineage>
</organism>
<dbReference type="KEGG" id="paby:Ga0080574_TMP4646"/>
<accession>A0A1P8V000</accession>
<gene>
    <name evidence="1" type="ORF">Ga0080574_TMP4646</name>
</gene>
<reference evidence="1 2" key="1">
    <citation type="submission" date="2016-04" db="EMBL/GenBank/DDBJ databases">
        <title>Deep-sea bacteria in the southern Pacific.</title>
        <authorList>
            <person name="Tang K."/>
        </authorList>
    </citation>
    <scope>NUCLEOTIDE SEQUENCE [LARGE SCALE GENOMIC DNA]</scope>
    <source>
        <strain evidence="1 2">JLT2014</strain>
    </source>
</reference>
<protein>
    <submittedName>
        <fullName evidence="1">Uncharacterized protein</fullName>
    </submittedName>
</protein>
<keyword evidence="2" id="KW-1185">Reference proteome</keyword>
<dbReference type="EMBL" id="CP015093">
    <property type="protein sequence ID" value="APZ54980.1"/>
    <property type="molecule type" value="Genomic_DNA"/>
</dbReference>
<dbReference type="Proteomes" id="UP000187059">
    <property type="component" value="Chromosome"/>
</dbReference>
<sequence length="474" mass="50938">MIATRAAMRVWWAIAWLPDGNSLTDAHRRLALLTGRAMLISGVAAASPPPEIKKVAAVAAHAAARSSAFTFVADAARSAARSSAFAAHAAAADAVGAADAAFAAHAAHAAAADAVGDAAADAAHAVGAAAADAHAVGDAAAAAVRSAVHSDADHSLEALRTRLLWGDKRPDFLSDILKQSRPFSALDADFDFWIRWYEAADRGEPLDFDLQYRIATEIPDEIWTGEDAPRRVAEWIREIERSQKSSITPPLVRRESGQWDVGDDVIIPQSALDFACGQVEISLDSAIASSGGNGLQHSSFEAILLRRALGPHRAEPSLVAVSFWNACMSLQRKIGDEYPEDGALIALNNVLYTSVEEICGESDVVRARIARLAALETRRYPTAQERADLRQLPGVLEKNAPLTPRAKAEIEEAVEIVVEAEKPPRAWRAVLVNRVTVLGRWLDQGQKADKAAKWLLDLGRRIAGWFFDEGEPPT</sequence>
<name>A0A1P8V000_9RHOB</name>
<dbReference type="STRING" id="1250539.Ga0080574_TMP4646"/>
<proteinExistence type="predicted"/>
<dbReference type="OrthoDB" id="7877008at2"/>
<evidence type="ECO:0000313" key="1">
    <source>
        <dbReference type="EMBL" id="APZ54980.1"/>
    </source>
</evidence>